<dbReference type="GO" id="GO:0016740">
    <property type="term" value="F:transferase activity"/>
    <property type="evidence" value="ECO:0007669"/>
    <property type="project" value="UniProtKB-KW"/>
</dbReference>
<dbReference type="PANTHER" id="PTHR42995:SF1">
    <property type="entry name" value="MALONATE DECARBOXYLASE BETA SUBUNIT"/>
    <property type="match status" value="1"/>
</dbReference>
<sequence length="321" mass="35743">MKINWEDLQGKSFYQATARERAYGIVDKGTFKEFLGPRDKMTSPHLLILGEAVEFDDGITVGVGKIKKHPVFVVSQEGKFVGGALGEVNGAKMAYTMKLALKTYEKMKEKYGTVPDDRKPICIVSFDSGGVRLHEANAGLLMHSESMETIWELQNKVPYIALTGSTIGAYGAQGFVCLSADVVIANDFGRIGLTGPEVIQQEVGKDEFDASDRALIWRTMGARSKYILGDVDYLVKDTIGTFRDTIANIVDEPMSKISRTRKVGSPQLVEENLEVVKLAAEKQIKDSKDLWKIYGNENVDQIPEMPQDQFLSVVKRRPRRI</sequence>
<organism evidence="4 6">
    <name type="scientific">Candidatus Methanofastidiosum methylothiophilum</name>
    <dbReference type="NCBI Taxonomy" id="1705564"/>
    <lineage>
        <taxon>Archaea</taxon>
        <taxon>Methanobacteriati</taxon>
        <taxon>Methanobacteriota</taxon>
        <taxon>Stenosarchaea group</taxon>
        <taxon>Candidatus Methanofastidiosia</taxon>
        <taxon>Candidatus Methanofastidiosales</taxon>
        <taxon>Candidatus Methanofastidiosaceae</taxon>
        <taxon>Candidatus Methanofastidiosum</taxon>
    </lineage>
</organism>
<dbReference type="PATRIC" id="fig|1706436.3.peg.1715"/>
<evidence type="ECO:0000313" key="6">
    <source>
        <dbReference type="Proteomes" id="UP000092403"/>
    </source>
</evidence>
<dbReference type="GO" id="GO:0003989">
    <property type="term" value="F:acetyl-CoA carboxylase activity"/>
    <property type="evidence" value="ECO:0007669"/>
    <property type="project" value="TreeGrafter"/>
</dbReference>
<dbReference type="InterPro" id="IPR011762">
    <property type="entry name" value="COA_CT_N"/>
</dbReference>
<keyword evidence="1" id="KW-0808">Transferase</keyword>
<evidence type="ECO:0000313" key="4">
    <source>
        <dbReference type="EMBL" id="KYC50335.1"/>
    </source>
</evidence>
<dbReference type="NCBIfam" id="TIGR03133">
    <property type="entry name" value="malonate_beta"/>
    <property type="match status" value="1"/>
</dbReference>
<accession>A0A150IHM3</accession>
<dbReference type="InterPro" id="IPR034733">
    <property type="entry name" value="AcCoA_carboxyl_beta"/>
</dbReference>
<feature type="domain" description="CoA carboxyltransferase N-terminal" evidence="2">
    <location>
        <begin position="1"/>
        <end position="258"/>
    </location>
</feature>
<dbReference type="Proteomes" id="UP000092401">
    <property type="component" value="Unassembled WGS sequence"/>
</dbReference>
<dbReference type="GO" id="GO:0005975">
    <property type="term" value="P:carbohydrate metabolic process"/>
    <property type="evidence" value="ECO:0007669"/>
    <property type="project" value="InterPro"/>
</dbReference>
<evidence type="ECO:0000313" key="3">
    <source>
        <dbReference type="EMBL" id="KYC44481.1"/>
    </source>
</evidence>
<evidence type="ECO:0000313" key="5">
    <source>
        <dbReference type="Proteomes" id="UP000092401"/>
    </source>
</evidence>
<dbReference type="PATRIC" id="fig|1706438.3.peg.869"/>
<evidence type="ECO:0000259" key="2">
    <source>
        <dbReference type="PROSITE" id="PS50980"/>
    </source>
</evidence>
<dbReference type="SUPFAM" id="SSF52096">
    <property type="entry name" value="ClpP/crotonase"/>
    <property type="match status" value="1"/>
</dbReference>
<evidence type="ECO:0000256" key="1">
    <source>
        <dbReference type="ARBA" id="ARBA00022679"/>
    </source>
</evidence>
<dbReference type="EMBL" id="LNGE01000062">
    <property type="protein sequence ID" value="KYC44481.1"/>
    <property type="molecule type" value="Genomic_DNA"/>
</dbReference>
<dbReference type="InterPro" id="IPR017556">
    <property type="entry name" value="Malonate_beta"/>
</dbReference>
<dbReference type="GO" id="GO:2001295">
    <property type="term" value="P:malonyl-CoA biosynthetic process"/>
    <property type="evidence" value="ECO:0007669"/>
    <property type="project" value="TreeGrafter"/>
</dbReference>
<reference evidence="5 6" key="1">
    <citation type="journal article" date="2016" name="ISME J.">
        <title>Chasing the elusive Euryarchaeota class WSA2: genomes reveal a uniquely fastidious methyl-reducing methanogen.</title>
        <authorList>
            <person name="Nobu M.K."/>
            <person name="Narihiro T."/>
            <person name="Kuroda K."/>
            <person name="Mei R."/>
            <person name="Liu W.T."/>
        </authorList>
    </citation>
    <scope>NUCLEOTIDE SEQUENCE [LARGE SCALE GENOMIC DNA]</scope>
    <source>
        <strain evidence="3">B03fssc0709_Meth_Bin005</strain>
        <strain evidence="4">BMIXfssc0709_Meth_Bin006</strain>
    </source>
</reference>
<dbReference type="Gene3D" id="3.90.226.10">
    <property type="entry name" value="2-enoyl-CoA Hydratase, Chain A, domain 1"/>
    <property type="match status" value="1"/>
</dbReference>
<dbReference type="Pfam" id="PF01039">
    <property type="entry name" value="Carboxyl_trans"/>
    <property type="match status" value="1"/>
</dbReference>
<proteinExistence type="predicted"/>
<dbReference type="PANTHER" id="PTHR42995">
    <property type="entry name" value="ACETYL-COENZYME A CARBOXYLASE CARBOXYL TRANSFERASE SUBUNIT BETA, CHLOROPLASTIC"/>
    <property type="match status" value="1"/>
</dbReference>
<dbReference type="GO" id="GO:0006633">
    <property type="term" value="P:fatty acid biosynthetic process"/>
    <property type="evidence" value="ECO:0007669"/>
    <property type="project" value="TreeGrafter"/>
</dbReference>
<dbReference type="InterPro" id="IPR029045">
    <property type="entry name" value="ClpP/crotonase-like_dom_sf"/>
</dbReference>
<comment type="caution">
    <text evidence="4">The sequence shown here is derived from an EMBL/GenBank/DDBJ whole genome shotgun (WGS) entry which is preliminary data.</text>
</comment>
<dbReference type="PROSITE" id="PS50980">
    <property type="entry name" value="COA_CT_NTER"/>
    <property type="match status" value="1"/>
</dbReference>
<dbReference type="GO" id="GO:0016831">
    <property type="term" value="F:carboxy-lyase activity"/>
    <property type="evidence" value="ECO:0007669"/>
    <property type="project" value="InterPro"/>
</dbReference>
<dbReference type="Proteomes" id="UP000092403">
    <property type="component" value="Unassembled WGS sequence"/>
</dbReference>
<dbReference type="AlphaFoldDB" id="A0A150IZN1"/>
<dbReference type="EMBL" id="LNJC01000015">
    <property type="protein sequence ID" value="KYC50335.1"/>
    <property type="molecule type" value="Genomic_DNA"/>
</dbReference>
<dbReference type="NCBIfam" id="NF005530">
    <property type="entry name" value="PRK07189.1"/>
    <property type="match status" value="1"/>
</dbReference>
<protein>
    <submittedName>
        <fullName evidence="4">Malonate decarboxylase subunit beta</fullName>
    </submittedName>
</protein>
<accession>A0A150IZN1</accession>
<gene>
    <name evidence="3" type="ORF">APG10_01698</name>
    <name evidence="4" type="ORF">APG12_00863</name>
</gene>
<name>A0A150IZN1_9EURY</name>